<keyword evidence="1" id="KW-1133">Transmembrane helix</keyword>
<keyword evidence="1" id="KW-0472">Membrane</keyword>
<feature type="transmembrane region" description="Helical" evidence="1">
    <location>
        <begin position="30"/>
        <end position="54"/>
    </location>
</feature>
<dbReference type="EMBL" id="CP051464">
    <property type="protein sequence ID" value="QJC97163.1"/>
    <property type="molecule type" value="Genomic_DNA"/>
</dbReference>
<dbReference type="GeneID" id="76983444"/>
<dbReference type="RefSeq" id="WP_168748437.1">
    <property type="nucleotide sequence ID" value="NZ_CP051464.1"/>
</dbReference>
<keyword evidence="3" id="KW-1185">Reference proteome</keyword>
<evidence type="ECO:0000313" key="2">
    <source>
        <dbReference type="EMBL" id="QJC97163.1"/>
    </source>
</evidence>
<sequence length="168" mass="19174">MGLYILVCLAAITVFIIFVCNAYYPEFIDYLFGAFLALIAALIVFLIAVIPSFFAETKAVNPHKTEIYSIKDNAKTSGSFVLGSGTVDEEQYFYFVTEKNGFKSISKAAVEDSKMKEGKYMKPYVVTYDMEFKSSFARFFYGKEASRESYEFYLPENTVTTEYKIDLE</sequence>
<name>A0ABX6M0G2_BACMO</name>
<evidence type="ECO:0000256" key="1">
    <source>
        <dbReference type="SAM" id="Phobius"/>
    </source>
</evidence>
<accession>A0ABX6M0G2</accession>
<proteinExistence type="predicted"/>
<keyword evidence="1" id="KW-0812">Transmembrane</keyword>
<protein>
    <submittedName>
        <fullName evidence="2">Uncharacterized protein</fullName>
    </submittedName>
</protein>
<feature type="transmembrane region" description="Helical" evidence="1">
    <location>
        <begin position="5"/>
        <end position="24"/>
    </location>
</feature>
<evidence type="ECO:0000313" key="3">
    <source>
        <dbReference type="Proteomes" id="UP000501048"/>
    </source>
</evidence>
<reference evidence="2 3" key="1">
    <citation type="submission" date="2020-04" db="EMBL/GenBank/DDBJ databases">
        <title>Plant growth promoting and environmental Bacillus: genomic and epigenetic comparison.</title>
        <authorList>
            <person name="Reva O.N."/>
            <person name="Lutz S."/>
            <person name="Ahrens C.H."/>
        </authorList>
    </citation>
    <scope>NUCLEOTIDE SEQUENCE [LARGE SCALE GENOMIC DNA]</scope>
    <source>
        <strain evidence="2 3">UCMB5075</strain>
    </source>
</reference>
<dbReference type="Proteomes" id="UP000501048">
    <property type="component" value="Chromosome"/>
</dbReference>
<gene>
    <name evidence="2" type="ORF">HC660_26890</name>
</gene>
<organism evidence="2 3">
    <name type="scientific">Bacillus mojavensis</name>
    <dbReference type="NCBI Taxonomy" id="72360"/>
    <lineage>
        <taxon>Bacteria</taxon>
        <taxon>Bacillati</taxon>
        <taxon>Bacillota</taxon>
        <taxon>Bacilli</taxon>
        <taxon>Bacillales</taxon>
        <taxon>Bacillaceae</taxon>
        <taxon>Bacillus</taxon>
    </lineage>
</organism>